<feature type="transmembrane region" description="Helical" evidence="16">
    <location>
        <begin position="354"/>
        <end position="373"/>
    </location>
</feature>
<evidence type="ECO:0000256" key="7">
    <source>
        <dbReference type="ARBA" id="ARBA00022692"/>
    </source>
</evidence>
<feature type="transmembrane region" description="Helical" evidence="16">
    <location>
        <begin position="585"/>
        <end position="615"/>
    </location>
</feature>
<dbReference type="SUPFAM" id="SSF53187">
    <property type="entry name" value="Zn-dependent exopeptidases"/>
    <property type="match status" value="1"/>
</dbReference>
<keyword evidence="10 15" id="KW-0862">Zinc</keyword>
<evidence type="ECO:0000313" key="20">
    <source>
        <dbReference type="EMBL" id="KAJ7217125.1"/>
    </source>
</evidence>
<keyword evidence="14" id="KW-0325">Glycoprotein</keyword>
<dbReference type="AlphaFoldDB" id="A0AAD6VM09"/>
<dbReference type="EMBL" id="JARJCW010000014">
    <property type="protein sequence ID" value="KAJ7217125.1"/>
    <property type="molecule type" value="Genomic_DNA"/>
</dbReference>
<name>A0AAD6VM09_9AGAR</name>
<feature type="transmembrane region" description="Helical" evidence="16">
    <location>
        <begin position="477"/>
        <end position="496"/>
    </location>
</feature>
<reference evidence="20" key="1">
    <citation type="submission" date="2023-03" db="EMBL/GenBank/DDBJ databases">
        <title>Massive genome expansion in bonnet fungi (Mycena s.s.) driven by repeated elements and novel gene families across ecological guilds.</title>
        <authorList>
            <consortium name="Lawrence Berkeley National Laboratory"/>
            <person name="Harder C.B."/>
            <person name="Miyauchi S."/>
            <person name="Viragh M."/>
            <person name="Kuo A."/>
            <person name="Thoen E."/>
            <person name="Andreopoulos B."/>
            <person name="Lu D."/>
            <person name="Skrede I."/>
            <person name="Drula E."/>
            <person name="Henrissat B."/>
            <person name="Morin E."/>
            <person name="Kohler A."/>
            <person name="Barry K."/>
            <person name="LaButti K."/>
            <person name="Morin E."/>
            <person name="Salamov A."/>
            <person name="Lipzen A."/>
            <person name="Mereny Z."/>
            <person name="Hegedus B."/>
            <person name="Baldrian P."/>
            <person name="Stursova M."/>
            <person name="Weitz H."/>
            <person name="Taylor A."/>
            <person name="Grigoriev I.V."/>
            <person name="Nagy L.G."/>
            <person name="Martin F."/>
            <person name="Kauserud H."/>
        </authorList>
    </citation>
    <scope>NUCLEOTIDE SEQUENCE</scope>
    <source>
        <strain evidence="20">9144</strain>
    </source>
</reference>
<feature type="transmembrane region" description="Helical" evidence="16">
    <location>
        <begin position="417"/>
        <end position="434"/>
    </location>
</feature>
<sequence length="915" mass="99873">MQILEGVAKVLAFRTLPTTVLTALVYVALFAAVLFTDRVPGAPKNQRGLDLTQAYADLHQITARPHPFISHANDMVHSYILERLRNATAGIDHVEIYDDLVSNASWASWSSSAFAVYNEATNILVKIQGSDPEYSSTGGALFSAHYDSVATASGTTDDGMGVATLMQLIEYLAKNRPKRTAVFNINNGEEDGLNGAFTFLKHPWSNLTDTFLNLEGAAAGGRPLLFRGTSTHALRAFHVPHPHGNVLSADAFSRGVVRSGTDYTVYTGAGMDGLDLAFYKGRSKYHTKYDAIPYTDGQERALWAMMESAQSSGLALLNNDKTHGTGDPPVYFDLFGAWMVLLPLHYLFVSNVLLLIVGPLILMVLLAVEAAIFRGGREIQNGHSPESGNLLQRFWNWLIGFGWLQGGWIWAKFWASVVVTIGLQALLVFGYLKVNPYIMYSRPSLVLVSSFTLAYLSLVFVVTPSSNHLPEKQKHTMLVQTYVFTWILLVVATVAANSGIGGVYFVTAWNFAVLLACVVGCIENMVGAQGFRDPPRRFFRRMRYDALPQRDEEHRPAVAEPATEATPLIQSFTSTAPTQDESGAIGWWIVQLILAVAVPITLVAHIGVVLIGALAQTLSDGSSAATVYQAVSLVAFMLVLPVVPFTFKIHSWVASTFIIIFVLTTLSGMLFFPFSQQEPMKVSFQQSVALGNISSPNRQITHATTTVSGLDYYVPDLVLAKFPSALGQHVNCSEGSAKAQGLTGCSWDSDLLPFPGAVDSNRSADVGADRWLKASAKRLNATSARFLVGGANTRGCRLYFDNTRIKHYYVHGSEPGMLPQFSGPPDGTGFAALFLWSRTWDRTFTVDVDWEGEGDVESTLEGRVSCVWAEYESGSVGVDTYATGKIPAFEEVLSFLPNWVTVSFALVEAWGSFSI</sequence>
<dbReference type="Pfam" id="PF22251">
    <property type="entry name" value="PFF1_TM"/>
    <property type="match status" value="2"/>
</dbReference>
<feature type="domain" description="Vacuolar membrane protease C-terminal" evidence="18">
    <location>
        <begin position="680"/>
        <end position="903"/>
    </location>
</feature>
<dbReference type="Pfam" id="PF04389">
    <property type="entry name" value="Peptidase_M28"/>
    <property type="match status" value="1"/>
</dbReference>
<keyword evidence="7 16" id="KW-0812">Transmembrane</keyword>
<keyword evidence="9 15" id="KW-0378">Hydrolase</keyword>
<keyword evidence="12 20" id="KW-0482">Metalloprotease</keyword>
<evidence type="ECO:0000256" key="14">
    <source>
        <dbReference type="ARBA" id="ARBA00023180"/>
    </source>
</evidence>
<keyword evidence="6 15" id="KW-0645">Protease</keyword>
<dbReference type="GO" id="GO:0046872">
    <property type="term" value="F:metal ion binding"/>
    <property type="evidence" value="ECO:0007669"/>
    <property type="project" value="UniProtKB-KW"/>
</dbReference>
<evidence type="ECO:0000256" key="2">
    <source>
        <dbReference type="ARBA" id="ARBA00003273"/>
    </source>
</evidence>
<gene>
    <name evidence="20" type="ORF">GGX14DRAFT_440436</name>
</gene>
<evidence type="ECO:0000256" key="11">
    <source>
        <dbReference type="ARBA" id="ARBA00022989"/>
    </source>
</evidence>
<dbReference type="PANTHER" id="PTHR12147:SF58">
    <property type="entry name" value="VACUOLAR MEMBRANE PROTEASE"/>
    <property type="match status" value="1"/>
</dbReference>
<keyword evidence="11 16" id="KW-1133">Transmembrane helix</keyword>
<evidence type="ECO:0000259" key="18">
    <source>
        <dbReference type="Pfam" id="PF22250"/>
    </source>
</evidence>
<keyword evidence="21" id="KW-1185">Reference proteome</keyword>
<dbReference type="Pfam" id="PF22250">
    <property type="entry name" value="PFF1_C"/>
    <property type="match status" value="1"/>
</dbReference>
<keyword evidence="13 16" id="KW-0472">Membrane</keyword>
<evidence type="ECO:0000256" key="15">
    <source>
        <dbReference type="RuleBase" id="RU361240"/>
    </source>
</evidence>
<protein>
    <recommendedName>
        <fullName evidence="15">Peptide hydrolase</fullName>
        <ecNumber evidence="15">3.4.-.-</ecNumber>
    </recommendedName>
</protein>
<dbReference type="Gene3D" id="3.40.630.10">
    <property type="entry name" value="Zn peptidases"/>
    <property type="match status" value="1"/>
</dbReference>
<dbReference type="GO" id="GO:0006508">
    <property type="term" value="P:proteolysis"/>
    <property type="evidence" value="ECO:0007669"/>
    <property type="project" value="UniProtKB-KW"/>
</dbReference>
<feature type="transmembrane region" description="Helical" evidence="16">
    <location>
        <begin position="627"/>
        <end position="647"/>
    </location>
</feature>
<dbReference type="InterPro" id="IPR045175">
    <property type="entry name" value="M28_fam"/>
</dbReference>
<evidence type="ECO:0000256" key="8">
    <source>
        <dbReference type="ARBA" id="ARBA00022723"/>
    </source>
</evidence>
<evidence type="ECO:0000256" key="5">
    <source>
        <dbReference type="ARBA" id="ARBA00022554"/>
    </source>
</evidence>
<feature type="transmembrane region" description="Helical" evidence="16">
    <location>
        <begin position="653"/>
        <end position="674"/>
    </location>
</feature>
<evidence type="ECO:0000256" key="3">
    <source>
        <dbReference type="ARBA" id="ARBA00004128"/>
    </source>
</evidence>
<dbReference type="PANTHER" id="PTHR12147">
    <property type="entry name" value="METALLOPEPTIDASE M28 FAMILY MEMBER"/>
    <property type="match status" value="1"/>
</dbReference>
<feature type="transmembrane region" description="Helical" evidence="16">
    <location>
        <begin position="503"/>
        <end position="526"/>
    </location>
</feature>
<dbReference type="InterPro" id="IPR053975">
    <property type="entry name" value="PFF1_C"/>
</dbReference>
<feature type="domain" description="Peptidase M28" evidence="17">
    <location>
        <begin position="122"/>
        <end position="298"/>
    </location>
</feature>
<evidence type="ECO:0000256" key="6">
    <source>
        <dbReference type="ARBA" id="ARBA00022670"/>
    </source>
</evidence>
<dbReference type="CDD" id="cd03875">
    <property type="entry name" value="M28_Fxna_like"/>
    <property type="match status" value="1"/>
</dbReference>
<proteinExistence type="inferred from homology"/>
<feature type="domain" description="Vacuolar membrane protease transmembrane" evidence="19">
    <location>
        <begin position="583"/>
        <end position="649"/>
    </location>
</feature>
<comment type="caution">
    <text evidence="20">The sequence shown here is derived from an EMBL/GenBank/DDBJ whole genome shotgun (WGS) entry which is preliminary data.</text>
</comment>
<dbReference type="InterPro" id="IPR007484">
    <property type="entry name" value="Peptidase_M28"/>
</dbReference>
<comment type="function">
    <text evidence="2">May be involved in vacuolar sorting and osmoregulation.</text>
</comment>
<comment type="similarity">
    <text evidence="4 15">Belongs to the peptidase M28 family.</text>
</comment>
<evidence type="ECO:0000256" key="12">
    <source>
        <dbReference type="ARBA" id="ARBA00023049"/>
    </source>
</evidence>
<dbReference type="EC" id="3.4.-.-" evidence="15"/>
<feature type="transmembrane region" description="Helical" evidence="16">
    <location>
        <begin position="12"/>
        <end position="35"/>
    </location>
</feature>
<evidence type="ECO:0000313" key="21">
    <source>
        <dbReference type="Proteomes" id="UP001219525"/>
    </source>
</evidence>
<keyword evidence="8 15" id="KW-0479">Metal-binding</keyword>
<dbReference type="GO" id="GO:0008235">
    <property type="term" value="F:metalloexopeptidase activity"/>
    <property type="evidence" value="ECO:0007669"/>
    <property type="project" value="InterPro"/>
</dbReference>
<dbReference type="InterPro" id="IPR048024">
    <property type="entry name" value="Fxna-like_M28_dom"/>
</dbReference>
<comment type="subcellular location">
    <subcellularLocation>
        <location evidence="3">Vacuole membrane</location>
        <topology evidence="3">Multi-pass membrane protein</topology>
    </subcellularLocation>
</comment>
<evidence type="ECO:0000256" key="4">
    <source>
        <dbReference type="ARBA" id="ARBA00010918"/>
    </source>
</evidence>
<feature type="domain" description="Vacuolar membrane protease transmembrane" evidence="19">
    <location>
        <begin position="413"/>
        <end position="556"/>
    </location>
</feature>
<evidence type="ECO:0000256" key="1">
    <source>
        <dbReference type="ARBA" id="ARBA00001947"/>
    </source>
</evidence>
<comment type="cofactor">
    <cofactor evidence="1">
        <name>Zn(2+)</name>
        <dbReference type="ChEBI" id="CHEBI:29105"/>
    </cofactor>
</comment>
<evidence type="ECO:0000259" key="17">
    <source>
        <dbReference type="Pfam" id="PF04389"/>
    </source>
</evidence>
<accession>A0AAD6VM09</accession>
<dbReference type="GO" id="GO:0005774">
    <property type="term" value="C:vacuolar membrane"/>
    <property type="evidence" value="ECO:0007669"/>
    <property type="project" value="UniProtKB-SubCell"/>
</dbReference>
<evidence type="ECO:0000256" key="10">
    <source>
        <dbReference type="ARBA" id="ARBA00022833"/>
    </source>
</evidence>
<dbReference type="Proteomes" id="UP001219525">
    <property type="component" value="Unassembled WGS sequence"/>
</dbReference>
<organism evidence="20 21">
    <name type="scientific">Mycena pura</name>
    <dbReference type="NCBI Taxonomy" id="153505"/>
    <lineage>
        <taxon>Eukaryota</taxon>
        <taxon>Fungi</taxon>
        <taxon>Dikarya</taxon>
        <taxon>Basidiomycota</taxon>
        <taxon>Agaricomycotina</taxon>
        <taxon>Agaricomycetes</taxon>
        <taxon>Agaricomycetidae</taxon>
        <taxon>Agaricales</taxon>
        <taxon>Marasmiineae</taxon>
        <taxon>Mycenaceae</taxon>
        <taxon>Mycena</taxon>
    </lineage>
</organism>
<dbReference type="InterPro" id="IPR053976">
    <property type="entry name" value="PFF1_TM"/>
</dbReference>
<feature type="transmembrane region" description="Helical" evidence="16">
    <location>
        <begin position="446"/>
        <end position="465"/>
    </location>
</feature>
<keyword evidence="5" id="KW-0926">Vacuole</keyword>
<evidence type="ECO:0000259" key="19">
    <source>
        <dbReference type="Pfam" id="PF22251"/>
    </source>
</evidence>
<evidence type="ECO:0000256" key="16">
    <source>
        <dbReference type="SAM" id="Phobius"/>
    </source>
</evidence>
<evidence type="ECO:0000256" key="13">
    <source>
        <dbReference type="ARBA" id="ARBA00023136"/>
    </source>
</evidence>
<evidence type="ECO:0000256" key="9">
    <source>
        <dbReference type="ARBA" id="ARBA00022801"/>
    </source>
</evidence>